<reference evidence="8" key="1">
    <citation type="submission" date="2010-10" db="EMBL/GenBank/DDBJ databases">
        <authorList>
            <consortium name="US DOE Joint Genome Institute (JGI-PGF)"/>
            <person name="Lucas S."/>
            <person name="Copeland A."/>
            <person name="Lapidus A."/>
            <person name="Bruce D."/>
            <person name="Goodwin L."/>
            <person name="Pitluck S."/>
            <person name="Kyrpides N."/>
            <person name="Mavromatis K."/>
            <person name="Detter J.C."/>
            <person name="Han C."/>
            <person name="Land M."/>
            <person name="Hauser L."/>
            <person name="Markowitz V."/>
            <person name="Cheng J.-F."/>
            <person name="Hugenholtz P."/>
            <person name="Woyke T."/>
            <person name="Wu D."/>
            <person name="Pukall R."/>
            <person name="Wahrenburg C."/>
            <person name="Brambilla E."/>
            <person name="Klenk H.-P."/>
            <person name="Eisen J.A."/>
        </authorList>
    </citation>
    <scope>NUCLEOTIDE SEQUENCE [LARGE SCALE GENOMIC DNA]</scope>
    <source>
        <strain evidence="8">DSM 13965</strain>
    </source>
</reference>
<reference evidence="8" key="2">
    <citation type="submission" date="2012-10" db="EMBL/GenBank/DDBJ databases">
        <title>Improved high-quality draft of Thermaerobacter subterraneus C21, DSM 13965.</title>
        <authorList>
            <consortium name="DOE Joint Genome Institute"/>
            <person name="Eisen J."/>
            <person name="Huntemann M."/>
            <person name="Wei C.-L."/>
            <person name="Han J."/>
            <person name="Detter J.C."/>
            <person name="Han C."/>
            <person name="Tapia R."/>
            <person name="Chen A."/>
            <person name="Kyrpides N."/>
            <person name="Mavromatis K."/>
            <person name="Markowitz V."/>
            <person name="Szeto E."/>
            <person name="Ivanova N."/>
            <person name="Mikhailova N."/>
            <person name="Ovchinnikova G."/>
            <person name="Pagani I."/>
            <person name="Pati A."/>
            <person name="Goodwin L."/>
            <person name="Nordberg H.P."/>
            <person name="Cantor M.N."/>
            <person name="Hua S.X."/>
            <person name="Woyke T."/>
            <person name="Eisen J."/>
            <person name="Klenk H.-P."/>
        </authorList>
    </citation>
    <scope>NUCLEOTIDE SEQUENCE [LARGE SCALE GENOMIC DNA]</scope>
    <source>
        <strain evidence="8">DSM 13965</strain>
    </source>
</reference>
<dbReference type="GO" id="GO:0046872">
    <property type="term" value="F:metal ion binding"/>
    <property type="evidence" value="ECO:0007669"/>
    <property type="project" value="UniProtKB-KW"/>
</dbReference>
<dbReference type="Pfam" id="PF01546">
    <property type="entry name" value="Peptidase_M20"/>
    <property type="match status" value="1"/>
</dbReference>
<dbReference type="Gene3D" id="3.30.70.360">
    <property type="match status" value="1"/>
</dbReference>
<accession>K6PZ39</accession>
<dbReference type="PANTHER" id="PTHR43808">
    <property type="entry name" value="ACETYLORNITHINE DEACETYLASE"/>
    <property type="match status" value="1"/>
</dbReference>
<gene>
    <name evidence="8" type="ORF">ThesuDRAFT_00083</name>
</gene>
<organism evidence="8 9">
    <name type="scientific">Thermaerobacter subterraneus DSM 13965</name>
    <dbReference type="NCBI Taxonomy" id="867903"/>
    <lineage>
        <taxon>Bacteria</taxon>
        <taxon>Bacillati</taxon>
        <taxon>Bacillota</taxon>
        <taxon>Clostridia</taxon>
        <taxon>Eubacteriales</taxon>
        <taxon>Clostridiales Family XVII. Incertae Sedis</taxon>
        <taxon>Thermaerobacter</taxon>
    </lineage>
</organism>
<evidence type="ECO:0000256" key="3">
    <source>
        <dbReference type="ARBA" id="ARBA00022801"/>
    </source>
</evidence>
<comment type="caution">
    <text evidence="8">The sequence shown here is derived from an EMBL/GenBank/DDBJ whole genome shotgun (WGS) entry which is preliminary data.</text>
</comment>
<comment type="cofactor">
    <cofactor evidence="1">
        <name>Zn(2+)</name>
        <dbReference type="ChEBI" id="CHEBI:29105"/>
    </cofactor>
</comment>
<dbReference type="CDD" id="cd03885">
    <property type="entry name" value="M20_CPDG2"/>
    <property type="match status" value="1"/>
</dbReference>
<dbReference type="PANTHER" id="PTHR43808:SF9">
    <property type="entry name" value="BLL0789 PROTEIN"/>
    <property type="match status" value="1"/>
</dbReference>
<feature type="compositionally biased region" description="Low complexity" evidence="6">
    <location>
        <begin position="88"/>
        <end position="99"/>
    </location>
</feature>
<keyword evidence="2" id="KW-0479">Metal-binding</keyword>
<evidence type="ECO:0000256" key="4">
    <source>
        <dbReference type="ARBA" id="ARBA00022833"/>
    </source>
</evidence>
<keyword evidence="9" id="KW-1185">Reference proteome</keyword>
<dbReference type="Pfam" id="PF07687">
    <property type="entry name" value="M20_dimer"/>
    <property type="match status" value="1"/>
</dbReference>
<dbReference type="STRING" id="867903.ThesuDRAFT_00083"/>
<evidence type="ECO:0000256" key="2">
    <source>
        <dbReference type="ARBA" id="ARBA00022723"/>
    </source>
</evidence>
<dbReference type="PIRSF" id="PIRSF037238">
    <property type="entry name" value="Carboxypeptidase_G2"/>
    <property type="match status" value="1"/>
</dbReference>
<dbReference type="SUPFAM" id="SSF53187">
    <property type="entry name" value="Zn-dependent exopeptidases"/>
    <property type="match status" value="1"/>
</dbReference>
<dbReference type="InterPro" id="IPR017150">
    <property type="entry name" value="Pept_M20_glutamate_carboxypep"/>
</dbReference>
<dbReference type="HOGENOM" id="CLU_021802_7_0_9"/>
<dbReference type="EMBL" id="AENY02000004">
    <property type="protein sequence ID" value="EKP93839.1"/>
    <property type="molecule type" value="Genomic_DNA"/>
</dbReference>
<evidence type="ECO:0000313" key="9">
    <source>
        <dbReference type="Proteomes" id="UP000005710"/>
    </source>
</evidence>
<evidence type="ECO:0000256" key="5">
    <source>
        <dbReference type="PIRSR" id="PIRSR037238-1"/>
    </source>
</evidence>
<keyword evidence="4" id="KW-0862">Zinc</keyword>
<dbReference type="eggNOG" id="COG0624">
    <property type="taxonomic scope" value="Bacteria"/>
</dbReference>
<proteinExistence type="predicted"/>
<feature type="domain" description="Peptidase M20 dimerisation" evidence="7">
    <location>
        <begin position="215"/>
        <end position="308"/>
    </location>
</feature>
<keyword evidence="3" id="KW-0378">Hydrolase</keyword>
<name>K6PZ39_9FIRM</name>
<feature type="active site" description="Proton acceptor" evidence="5">
    <location>
        <position position="181"/>
    </location>
</feature>
<dbReference type="Gene3D" id="3.40.630.10">
    <property type="entry name" value="Zn peptidases"/>
    <property type="match status" value="1"/>
</dbReference>
<dbReference type="InterPro" id="IPR036264">
    <property type="entry name" value="Bact_exopeptidase_dim_dom"/>
</dbReference>
<dbReference type="InterPro" id="IPR050072">
    <property type="entry name" value="Peptidase_M20A"/>
</dbReference>
<feature type="region of interest" description="Disordered" evidence="6">
    <location>
        <begin position="80"/>
        <end position="100"/>
    </location>
</feature>
<evidence type="ECO:0000256" key="6">
    <source>
        <dbReference type="SAM" id="MobiDB-lite"/>
    </source>
</evidence>
<evidence type="ECO:0000256" key="1">
    <source>
        <dbReference type="ARBA" id="ARBA00001947"/>
    </source>
</evidence>
<dbReference type="GO" id="GO:0016787">
    <property type="term" value="F:hydrolase activity"/>
    <property type="evidence" value="ECO:0007669"/>
    <property type="project" value="UniProtKB-KW"/>
</dbReference>
<dbReference type="InterPro" id="IPR001261">
    <property type="entry name" value="ArgE/DapE_CS"/>
</dbReference>
<dbReference type="PROSITE" id="PS00758">
    <property type="entry name" value="ARGE_DAPE_CPG2_1"/>
    <property type="match status" value="1"/>
</dbReference>
<protein>
    <submittedName>
        <fullName evidence="8">Acetylornithine deacetylase/succinyldiaminopimelate desuccinylase-like deacylase</fullName>
    </submittedName>
</protein>
<evidence type="ECO:0000259" key="7">
    <source>
        <dbReference type="Pfam" id="PF07687"/>
    </source>
</evidence>
<dbReference type="SUPFAM" id="SSF55031">
    <property type="entry name" value="Bacterial exopeptidase dimerisation domain"/>
    <property type="match status" value="1"/>
</dbReference>
<dbReference type="Proteomes" id="UP000005710">
    <property type="component" value="Unassembled WGS sequence"/>
</dbReference>
<dbReference type="InterPro" id="IPR011650">
    <property type="entry name" value="Peptidase_M20_dimer"/>
</dbReference>
<sequence length="428" mass="44964">MARLAARLARLTEEARPAMEELLADLVNHDSPSDHKPLLDRLAGRLQEELTRRGARVRRIRQEQAGDHLVARLFPDAGTRGAAGPGGEAAMAAGSPGPGSHRRRGVLLLAHYDTVWPPGEAARRPFRREGGRGYGPGVFDMKAGIVIGLAALEALAALCGAAGADGALEPPPVTFLLTSDEETGSRTSRTLIEELARQHQAVLVLEPAAAGRLKTARKGVGDFRLVVEGREAHAGNDPDRGVSAVEELARQILRLHALTDPGRGTTVNVGVVRGGLRPNVVAGCAEAAVDVRVATLDEARRIEDLFRRWEAVLPGARVQLLGAFERPPMEFTPGNQALFRRAQAVGHRLGMDVEGTAVGGASDGNFTSALGVPTLDGLGATGDGAHSPDEHVDLDAMPRRAALVAGLILDLGERPLDAGAGSGQDGTR</sequence>
<evidence type="ECO:0000313" key="8">
    <source>
        <dbReference type="EMBL" id="EKP93839.1"/>
    </source>
</evidence>
<feature type="active site" evidence="5">
    <location>
        <position position="113"/>
    </location>
</feature>
<dbReference type="InterPro" id="IPR002933">
    <property type="entry name" value="Peptidase_M20"/>
</dbReference>
<dbReference type="AlphaFoldDB" id="K6PZ39"/>